<dbReference type="SUPFAM" id="SSF50494">
    <property type="entry name" value="Trypsin-like serine proteases"/>
    <property type="match status" value="1"/>
</dbReference>
<evidence type="ECO:0000313" key="3">
    <source>
        <dbReference type="EMBL" id="PSN62679.1"/>
    </source>
</evidence>
<keyword evidence="4" id="KW-1185">Reference proteome</keyword>
<dbReference type="InterPro" id="IPR050966">
    <property type="entry name" value="Glutamyl_endopeptidase"/>
</dbReference>
<dbReference type="EMBL" id="KZ678141">
    <property type="protein sequence ID" value="PSN62679.1"/>
    <property type="molecule type" value="Genomic_DNA"/>
</dbReference>
<evidence type="ECO:0000313" key="4">
    <source>
        <dbReference type="Proteomes" id="UP000240883"/>
    </source>
</evidence>
<dbReference type="PANTHER" id="PTHR15462">
    <property type="entry name" value="SERINE PROTEASE"/>
    <property type="match status" value="1"/>
</dbReference>
<name>A0A2T2NBB7_CORCC</name>
<organism evidence="3 4">
    <name type="scientific">Corynespora cassiicola Philippines</name>
    <dbReference type="NCBI Taxonomy" id="1448308"/>
    <lineage>
        <taxon>Eukaryota</taxon>
        <taxon>Fungi</taxon>
        <taxon>Dikarya</taxon>
        <taxon>Ascomycota</taxon>
        <taxon>Pezizomycotina</taxon>
        <taxon>Dothideomycetes</taxon>
        <taxon>Pleosporomycetidae</taxon>
        <taxon>Pleosporales</taxon>
        <taxon>Corynesporascaceae</taxon>
        <taxon>Corynespora</taxon>
    </lineage>
</organism>
<dbReference type="InterPro" id="IPR043504">
    <property type="entry name" value="Peptidase_S1_PA_chymotrypsin"/>
</dbReference>
<proteinExistence type="predicted"/>
<accession>A0A2T2NBB7</accession>
<dbReference type="Pfam" id="PF00089">
    <property type="entry name" value="Trypsin"/>
    <property type="match status" value="1"/>
</dbReference>
<dbReference type="OrthoDB" id="3693942at2759"/>
<dbReference type="InterPro" id="IPR009003">
    <property type="entry name" value="Peptidase_S1_PA"/>
</dbReference>
<protein>
    <recommendedName>
        <fullName evidence="2">Peptidase S1 domain-containing protein</fullName>
    </recommendedName>
</protein>
<reference evidence="3 4" key="1">
    <citation type="journal article" date="2018" name="Front. Microbiol.">
        <title>Genome-Wide Analysis of Corynespora cassiicola Leaf Fall Disease Putative Effectors.</title>
        <authorList>
            <person name="Lopez D."/>
            <person name="Ribeiro S."/>
            <person name="Label P."/>
            <person name="Fumanal B."/>
            <person name="Venisse J.S."/>
            <person name="Kohler A."/>
            <person name="de Oliveira R.R."/>
            <person name="Labutti K."/>
            <person name="Lipzen A."/>
            <person name="Lail K."/>
            <person name="Bauer D."/>
            <person name="Ohm R.A."/>
            <person name="Barry K.W."/>
            <person name="Spatafora J."/>
            <person name="Grigoriev I.V."/>
            <person name="Martin F.M."/>
            <person name="Pujade-Renaud V."/>
        </authorList>
    </citation>
    <scope>NUCLEOTIDE SEQUENCE [LARGE SCALE GENOMIC DNA]</scope>
    <source>
        <strain evidence="3 4">Philippines</strain>
    </source>
</reference>
<dbReference type="InterPro" id="IPR001254">
    <property type="entry name" value="Trypsin_dom"/>
</dbReference>
<dbReference type="PANTHER" id="PTHR15462:SF8">
    <property type="entry name" value="SERINE PROTEASE"/>
    <property type="match status" value="1"/>
</dbReference>
<evidence type="ECO:0000256" key="1">
    <source>
        <dbReference type="ARBA" id="ARBA00022729"/>
    </source>
</evidence>
<dbReference type="STRING" id="1448308.A0A2T2NBB7"/>
<sequence>MTTDRERSMESMVWALGMPPTTDPAGDQDEGIKGDMLYNSEDQELEECLLEGFVRHHLNLATFKKDHELSMNVIRLRVCDEEGNWHCGTASALRSDILVTAAHVCYPQKKGSTERTHAKAIIAIANYHGEASIDSNTTQSRHATHVILLNAYLGGDKKRDIACILLDNGFVDLQECRFISTPAGKMDVVAMGYPGNNTTNVIDACAAPNPHDCTIGSPGKAEYDMNRGKLICLFSTDGGNSGGPVYQQGTNNIVAIFTGRLNTGKINLACRIGPDPGNRFDNSLDAWVAFFEQLPSIQGLQDILMNPQVVSVTYHLASSGDILGYTWRYGTNVGSCSKSPSTTYSVIGTLIKPFVNLGFSEHNESLADCSLETLDSWVMVDSKDEVFEGYDADEPNLIAEYQGPAVVQPLDSESWNLVNWG</sequence>
<evidence type="ECO:0000259" key="2">
    <source>
        <dbReference type="Pfam" id="PF00089"/>
    </source>
</evidence>
<gene>
    <name evidence="3" type="ORF">BS50DRAFT_624499</name>
</gene>
<keyword evidence="1" id="KW-0732">Signal</keyword>
<dbReference type="GO" id="GO:0004252">
    <property type="term" value="F:serine-type endopeptidase activity"/>
    <property type="evidence" value="ECO:0007669"/>
    <property type="project" value="InterPro"/>
</dbReference>
<dbReference type="Gene3D" id="2.40.10.10">
    <property type="entry name" value="Trypsin-like serine proteases"/>
    <property type="match status" value="2"/>
</dbReference>
<dbReference type="Proteomes" id="UP000240883">
    <property type="component" value="Unassembled WGS sequence"/>
</dbReference>
<feature type="domain" description="Peptidase S1" evidence="2">
    <location>
        <begin position="86"/>
        <end position="264"/>
    </location>
</feature>
<dbReference type="GO" id="GO:0006508">
    <property type="term" value="P:proteolysis"/>
    <property type="evidence" value="ECO:0007669"/>
    <property type="project" value="InterPro"/>
</dbReference>
<dbReference type="AlphaFoldDB" id="A0A2T2NBB7"/>